<evidence type="ECO:0000256" key="8">
    <source>
        <dbReference type="SAM" id="MobiDB-lite"/>
    </source>
</evidence>
<dbReference type="OMA" id="HDRRYVR"/>
<evidence type="ECO:0000313" key="12">
    <source>
        <dbReference type="Proteomes" id="UP000694398"/>
    </source>
</evidence>
<keyword evidence="5 9" id="KW-1133">Transmembrane helix</keyword>
<dbReference type="OrthoDB" id="1058301at2759"/>
<dbReference type="Ensembl" id="ENSCLAT00000024055.1">
    <property type="protein sequence ID" value="ENSCLAP00000023829.1"/>
    <property type="gene ID" value="ENSCLAG00000016359.1"/>
</dbReference>
<feature type="transmembrane region" description="Helical" evidence="9">
    <location>
        <begin position="545"/>
        <end position="567"/>
    </location>
</feature>
<proteinExistence type="inferred from homology"/>
<feature type="domain" description="GP-PDE" evidence="10">
    <location>
        <begin position="276"/>
        <end position="535"/>
    </location>
</feature>
<dbReference type="GeneTree" id="ENSGT00940000156251"/>
<dbReference type="PANTHER" id="PTHR23344:SF13">
    <property type="entry name" value="GLYCEROPHOSPHODIESTER PHOSPHODIESTERASE DOMAIN-CONTAINING PROTEIN 4"/>
    <property type="match status" value="1"/>
</dbReference>
<dbReference type="InterPro" id="IPR030395">
    <property type="entry name" value="GP_PDE_dom"/>
</dbReference>
<gene>
    <name evidence="11" type="primary">GDPD4</name>
</gene>
<keyword evidence="6 9" id="KW-0472">Membrane</keyword>
<feature type="transmembrane region" description="Helical" evidence="9">
    <location>
        <begin position="238"/>
        <end position="257"/>
    </location>
</feature>
<dbReference type="CTD" id="220032"/>
<dbReference type="InterPro" id="IPR017946">
    <property type="entry name" value="PLC-like_Pdiesterase_TIM-brl"/>
</dbReference>
<keyword evidence="4" id="KW-0378">Hydrolase</keyword>
<organism evidence="11 12">
    <name type="scientific">Chinchilla lanigera</name>
    <name type="common">Long-tailed chinchilla</name>
    <name type="synonym">Chinchilla villidera</name>
    <dbReference type="NCBI Taxonomy" id="34839"/>
    <lineage>
        <taxon>Eukaryota</taxon>
        <taxon>Metazoa</taxon>
        <taxon>Chordata</taxon>
        <taxon>Craniata</taxon>
        <taxon>Vertebrata</taxon>
        <taxon>Euteleostomi</taxon>
        <taxon>Mammalia</taxon>
        <taxon>Eutheria</taxon>
        <taxon>Euarchontoglires</taxon>
        <taxon>Glires</taxon>
        <taxon>Rodentia</taxon>
        <taxon>Hystricomorpha</taxon>
        <taxon>Chinchillidae</taxon>
        <taxon>Chinchilla</taxon>
    </lineage>
</organism>
<dbReference type="GO" id="GO:0016020">
    <property type="term" value="C:membrane"/>
    <property type="evidence" value="ECO:0007669"/>
    <property type="project" value="UniProtKB-SubCell"/>
</dbReference>
<evidence type="ECO:0000256" key="2">
    <source>
        <dbReference type="ARBA" id="ARBA00007277"/>
    </source>
</evidence>
<comment type="similarity">
    <text evidence="2">Belongs to the glycerophosphoryl diester phosphodiesterase family.</text>
</comment>
<sequence length="660" mass="77132">MPRRVSRIESRRKEGEQDDDSWITRIFNYKCYITFLTGCYSCHWKFVRWEKTKLGSCCCTRREQFFCTVLVIAFIMSAFMLFTWIETSNEYFGFNWVVFLVTGSWFFWSILMLSFFIILTAYTLLLLILGILLLRERIELYLHTCHKILILVAILLHILLMVVLFKFWNERWLVVGLSLKIFAPYVHLSCIILMVIISWPLTIYVAYLEREVRIRRSRTSYYQKESLKKYNIFTRLRALQLAIGLPFILILICLYAMPLGIYSPCIQEKEELGPKPVFFAHRGSPMAGPENTMMAFEKSVEEGAYGLETDVHLSVDQVPFLMHDYDLRRTTNIREVMPEAAFNHPSSFTWHNLSNLNAGEWFVRPATRPYFNMDYLTEEDKKRASNQSIPQLADLLNLAKKEKKFVIFDLFGPPPKHPLRNTYVRRVVSVILASKIEQHLIFWLPGHDRDYVRYMAPGFQHVGRLFSIERLTKENISIINVDYKRLFHNGLKDYKAANININLYLVNEPWIFSLAWCSRINSVTTDNIPILSQLTRPHFFMTPRFYMAIWVLLDIVSAVIISAIFYFHWWRELKEEKLLEASRTFRGSQSLSVSVEQNEDQEASHLANKPPNRVGDKPWTPGLPITNKTHPGTSHVEGLLEKKPGSVKIAKSAVTPVVRT</sequence>
<reference evidence="11" key="2">
    <citation type="submission" date="2025-09" db="UniProtKB">
        <authorList>
            <consortium name="Ensembl"/>
        </authorList>
    </citation>
    <scope>IDENTIFICATION</scope>
</reference>
<keyword evidence="7" id="KW-0325">Glycoprotein</keyword>
<dbReference type="GO" id="GO:0006629">
    <property type="term" value="P:lipid metabolic process"/>
    <property type="evidence" value="ECO:0007669"/>
    <property type="project" value="InterPro"/>
</dbReference>
<evidence type="ECO:0000256" key="6">
    <source>
        <dbReference type="ARBA" id="ARBA00023136"/>
    </source>
</evidence>
<dbReference type="GO" id="GO:0008889">
    <property type="term" value="F:glycerophosphodiester phosphodiesterase activity"/>
    <property type="evidence" value="ECO:0007669"/>
    <property type="project" value="TreeGrafter"/>
</dbReference>
<evidence type="ECO:0000259" key="10">
    <source>
        <dbReference type="PROSITE" id="PS51704"/>
    </source>
</evidence>
<dbReference type="GeneID" id="102010686"/>
<dbReference type="AlphaFoldDB" id="A0A8C2W1J8"/>
<evidence type="ECO:0000256" key="1">
    <source>
        <dbReference type="ARBA" id="ARBA00004141"/>
    </source>
</evidence>
<dbReference type="Proteomes" id="UP000694398">
    <property type="component" value="Unassembled WGS sequence"/>
</dbReference>
<dbReference type="Pfam" id="PF03009">
    <property type="entry name" value="GDPD"/>
    <property type="match status" value="1"/>
</dbReference>
<feature type="transmembrane region" description="Helical" evidence="9">
    <location>
        <begin position="185"/>
        <end position="208"/>
    </location>
</feature>
<dbReference type="Gene3D" id="3.20.20.190">
    <property type="entry name" value="Phosphatidylinositol (PI) phosphodiesterase"/>
    <property type="match status" value="1"/>
</dbReference>
<keyword evidence="3 9" id="KW-0812">Transmembrane</keyword>
<dbReference type="PANTHER" id="PTHR23344">
    <property type="entry name" value="GLYCEROPHOSPHORYL DIESTER PHOSPHODIESTERASE"/>
    <property type="match status" value="1"/>
</dbReference>
<evidence type="ECO:0000256" key="9">
    <source>
        <dbReference type="SAM" id="Phobius"/>
    </source>
</evidence>
<comment type="subcellular location">
    <subcellularLocation>
        <location evidence="1">Membrane</location>
        <topology evidence="1">Multi-pass membrane protein</topology>
    </subcellularLocation>
</comment>
<keyword evidence="12" id="KW-1185">Reference proteome</keyword>
<evidence type="ECO:0000256" key="5">
    <source>
        <dbReference type="ARBA" id="ARBA00022989"/>
    </source>
</evidence>
<feature type="transmembrane region" description="Helical" evidence="9">
    <location>
        <begin position="146"/>
        <end position="165"/>
    </location>
</feature>
<evidence type="ECO:0000256" key="7">
    <source>
        <dbReference type="ARBA" id="ARBA00023180"/>
    </source>
</evidence>
<accession>A0A8C2W1J8</accession>
<dbReference type="RefSeq" id="XP_005379896.1">
    <property type="nucleotide sequence ID" value="XM_005379839.2"/>
</dbReference>
<evidence type="ECO:0000256" key="4">
    <source>
        <dbReference type="ARBA" id="ARBA00022801"/>
    </source>
</evidence>
<dbReference type="PROSITE" id="PS51704">
    <property type="entry name" value="GP_PDE"/>
    <property type="match status" value="1"/>
</dbReference>
<feature type="transmembrane region" description="Helical" evidence="9">
    <location>
        <begin position="105"/>
        <end position="134"/>
    </location>
</feature>
<evidence type="ECO:0000256" key="3">
    <source>
        <dbReference type="ARBA" id="ARBA00022692"/>
    </source>
</evidence>
<name>A0A8C2W1J8_CHILA</name>
<feature type="transmembrane region" description="Helical" evidence="9">
    <location>
        <begin position="65"/>
        <end position="85"/>
    </location>
</feature>
<reference evidence="11" key="1">
    <citation type="submission" date="2025-08" db="UniProtKB">
        <authorList>
            <consortium name="Ensembl"/>
        </authorList>
    </citation>
    <scope>IDENTIFICATION</scope>
</reference>
<feature type="region of interest" description="Disordered" evidence="8">
    <location>
        <begin position="592"/>
        <end position="633"/>
    </location>
</feature>
<dbReference type="SUPFAM" id="SSF51695">
    <property type="entry name" value="PLC-like phosphodiesterases"/>
    <property type="match status" value="1"/>
</dbReference>
<protein>
    <submittedName>
        <fullName evidence="11">Glycerophosphodiester phosphodiesterase domain containing 4</fullName>
    </submittedName>
</protein>
<evidence type="ECO:0000313" key="11">
    <source>
        <dbReference type="Ensembl" id="ENSCLAP00000023829.1"/>
    </source>
</evidence>